<dbReference type="HOGENOM" id="CLU_435325_0_0_0"/>
<dbReference type="PROSITE" id="PS50234">
    <property type="entry name" value="VWFA"/>
    <property type="match status" value="1"/>
</dbReference>
<evidence type="ECO:0000313" key="5">
    <source>
        <dbReference type="EMBL" id="ABF40867.1"/>
    </source>
</evidence>
<dbReference type="EnsemblBacteria" id="ABF40867">
    <property type="protein sequence ID" value="ABF40867"/>
    <property type="gene ID" value="Acid345_1866"/>
</dbReference>
<feature type="region of interest" description="Disordered" evidence="2">
    <location>
        <begin position="287"/>
        <end position="308"/>
    </location>
</feature>
<dbReference type="SMART" id="SM00327">
    <property type="entry name" value="VWA"/>
    <property type="match status" value="1"/>
</dbReference>
<dbReference type="Gene3D" id="3.40.50.410">
    <property type="entry name" value="von Willebrand factor, type A domain"/>
    <property type="match status" value="1"/>
</dbReference>
<evidence type="ECO:0000259" key="4">
    <source>
        <dbReference type="PROSITE" id="PS50234"/>
    </source>
</evidence>
<dbReference type="AlphaFoldDB" id="Q1IQI3"/>
<feature type="chain" id="PRO_5004191864" evidence="3">
    <location>
        <begin position="21"/>
        <end position="628"/>
    </location>
</feature>
<dbReference type="EMBL" id="CP000360">
    <property type="protein sequence ID" value="ABF40867.1"/>
    <property type="molecule type" value="Genomic_DNA"/>
</dbReference>
<evidence type="ECO:0000313" key="6">
    <source>
        <dbReference type="Proteomes" id="UP000002432"/>
    </source>
</evidence>
<reference evidence="5 6" key="1">
    <citation type="journal article" date="2009" name="Appl. Environ. Microbiol.">
        <title>Three genomes from the phylum Acidobacteria provide insight into the lifestyles of these microorganisms in soils.</title>
        <authorList>
            <person name="Ward N.L."/>
            <person name="Challacombe J.F."/>
            <person name="Janssen P.H."/>
            <person name="Henrissat B."/>
            <person name="Coutinho P.M."/>
            <person name="Wu M."/>
            <person name="Xie G."/>
            <person name="Haft D.H."/>
            <person name="Sait M."/>
            <person name="Badger J."/>
            <person name="Barabote R.D."/>
            <person name="Bradley B."/>
            <person name="Brettin T.S."/>
            <person name="Brinkac L.M."/>
            <person name="Bruce D."/>
            <person name="Creasy T."/>
            <person name="Daugherty S.C."/>
            <person name="Davidsen T.M."/>
            <person name="DeBoy R.T."/>
            <person name="Detter J.C."/>
            <person name="Dodson R.J."/>
            <person name="Durkin A.S."/>
            <person name="Ganapathy A."/>
            <person name="Gwinn-Giglio M."/>
            <person name="Han C.S."/>
            <person name="Khouri H."/>
            <person name="Kiss H."/>
            <person name="Kothari S.P."/>
            <person name="Madupu R."/>
            <person name="Nelson K.E."/>
            <person name="Nelson W.C."/>
            <person name="Paulsen I."/>
            <person name="Penn K."/>
            <person name="Ren Q."/>
            <person name="Rosovitz M.J."/>
            <person name="Selengut J.D."/>
            <person name="Shrivastava S."/>
            <person name="Sullivan S.A."/>
            <person name="Tapia R."/>
            <person name="Thompson L.S."/>
            <person name="Watkins K.L."/>
            <person name="Yang Q."/>
            <person name="Yu C."/>
            <person name="Zafar N."/>
            <person name="Zhou L."/>
            <person name="Kuske C.R."/>
        </authorList>
    </citation>
    <scope>NUCLEOTIDE SEQUENCE [LARGE SCALE GENOMIC DNA]</scope>
    <source>
        <strain evidence="5 6">Ellin345</strain>
    </source>
</reference>
<dbReference type="CDD" id="cd00198">
    <property type="entry name" value="vWFA"/>
    <property type="match status" value="1"/>
</dbReference>
<organism evidence="5 6">
    <name type="scientific">Koribacter versatilis (strain Ellin345)</name>
    <dbReference type="NCBI Taxonomy" id="204669"/>
    <lineage>
        <taxon>Bacteria</taxon>
        <taxon>Pseudomonadati</taxon>
        <taxon>Acidobacteriota</taxon>
        <taxon>Terriglobia</taxon>
        <taxon>Terriglobales</taxon>
        <taxon>Candidatus Korobacteraceae</taxon>
        <taxon>Candidatus Korobacter</taxon>
    </lineage>
</organism>
<dbReference type="Pfam" id="PF13181">
    <property type="entry name" value="TPR_8"/>
    <property type="match status" value="1"/>
</dbReference>
<dbReference type="InterPro" id="IPR019734">
    <property type="entry name" value="TPR_rpt"/>
</dbReference>
<dbReference type="InterPro" id="IPR011990">
    <property type="entry name" value="TPR-like_helical_dom_sf"/>
</dbReference>
<dbReference type="SUPFAM" id="SSF48452">
    <property type="entry name" value="TPR-like"/>
    <property type="match status" value="1"/>
</dbReference>
<dbReference type="Proteomes" id="UP000002432">
    <property type="component" value="Chromosome"/>
</dbReference>
<dbReference type="PROSITE" id="PS50005">
    <property type="entry name" value="TPR"/>
    <property type="match status" value="1"/>
</dbReference>
<keyword evidence="3" id="KW-0732">Signal</keyword>
<evidence type="ECO:0000256" key="1">
    <source>
        <dbReference type="PROSITE-ProRule" id="PRU00339"/>
    </source>
</evidence>
<gene>
    <name evidence="5" type="ordered locus">Acid345_1866</name>
</gene>
<dbReference type="KEGG" id="aba:Acid345_1866"/>
<dbReference type="Gene3D" id="1.25.40.10">
    <property type="entry name" value="Tetratricopeptide repeat domain"/>
    <property type="match status" value="2"/>
</dbReference>
<dbReference type="eggNOG" id="COG2304">
    <property type="taxonomic scope" value="Bacteria"/>
</dbReference>
<feature type="region of interest" description="Disordered" evidence="2">
    <location>
        <begin position="320"/>
        <end position="339"/>
    </location>
</feature>
<dbReference type="eggNOG" id="COG0457">
    <property type="taxonomic scope" value="Bacteria"/>
</dbReference>
<sequence length="628" mass="67390">MSRSVSILYSLLVLSGWACAQVLSFPASNPAAITTGAGLNLVQATVMDSNIALIDSLNHSPLENPTIALSKLDLKAPGKARQEYEKGYQALAKKDFTQALGHLEKATAIYPSYVSAFNALGAAHLGLGQSDEARAAFAEAISLDDHLPNSYLNMGCAELALKDYAGAERDITQASSMAPLDFQVKAALAYSQYMNNNYQAVVATADDVHARKHSGAALVHFYAAAAWDAQGNPAYAQRELRLLMKEDPKSPAAIQAKSLMQQLQDEGVHSKKTTRVESGDLTLVSKVSLQVPSDDEDAEQKKKQDQKELAQLNDADALDRTQQDAAGEGVASVATPESAGGTTGYTFHASTDEVAVLFAATDHGRAVPDLDVKDIKLLDGRHAPALVTGFRNEAQLPLRIGLVIDTSASIAGRFKFEQDAAGEFLQRVLTGPEDLGFVVGFSNSILMAQDFTHDSKQIAHSIQAFAPSGGTALWDAVNFAAEKLASHPERQPVAKILIVISDGEDNSSATTAKQAIQRAQSEEVAVYAINTLEITQRSEEPPVGVRALKTLAEMTGGAAFTPGSVRWLNSSLNDLQQVIRSRYLITYKPSGFKRDGSYRRVQVAAEKDGRKLHVVSRSGYYATEKPAN</sequence>
<evidence type="ECO:0000256" key="2">
    <source>
        <dbReference type="SAM" id="MobiDB-lite"/>
    </source>
</evidence>
<dbReference type="SMART" id="SM00028">
    <property type="entry name" value="TPR"/>
    <property type="match status" value="3"/>
</dbReference>
<dbReference type="NCBIfam" id="TIGR03436">
    <property type="entry name" value="acidobact_VWFA"/>
    <property type="match status" value="1"/>
</dbReference>
<evidence type="ECO:0000256" key="3">
    <source>
        <dbReference type="SAM" id="SignalP"/>
    </source>
</evidence>
<keyword evidence="6" id="KW-1185">Reference proteome</keyword>
<dbReference type="Pfam" id="PF00092">
    <property type="entry name" value="VWA"/>
    <property type="match status" value="1"/>
</dbReference>
<protein>
    <submittedName>
        <fullName evidence="5">von Willebrand factor, type A</fullName>
    </submittedName>
</protein>
<keyword evidence="1" id="KW-0802">TPR repeat</keyword>
<dbReference type="InterPro" id="IPR036465">
    <property type="entry name" value="vWFA_dom_sf"/>
</dbReference>
<name>Q1IQI3_KORVE</name>
<feature type="compositionally biased region" description="Basic and acidic residues" evidence="2">
    <location>
        <begin position="299"/>
        <end position="308"/>
    </location>
</feature>
<dbReference type="InterPro" id="IPR002035">
    <property type="entry name" value="VWF_A"/>
</dbReference>
<dbReference type="SUPFAM" id="SSF53300">
    <property type="entry name" value="vWA-like"/>
    <property type="match status" value="1"/>
</dbReference>
<feature type="signal peptide" evidence="3">
    <location>
        <begin position="1"/>
        <end position="20"/>
    </location>
</feature>
<accession>Q1IQI3</accession>
<proteinExistence type="predicted"/>
<dbReference type="STRING" id="204669.Acid345_1866"/>
<feature type="repeat" description="TPR" evidence="1">
    <location>
        <begin position="114"/>
        <end position="147"/>
    </location>
</feature>
<feature type="domain" description="VWFA" evidence="4">
    <location>
        <begin position="399"/>
        <end position="583"/>
    </location>
</feature>
<dbReference type="InterPro" id="IPR017802">
    <property type="entry name" value="VWFA-rel_acidobac-type"/>
</dbReference>